<dbReference type="PATRIC" id="fig|871585.3.peg.1349"/>
<reference key="1">
    <citation type="submission" date="2010-08" db="EMBL/GenBank/DDBJ databases">
        <title>The genome sequence of a nonpathogenic wastewater-adapted bacterium Acinetobacter calcoaceticus PHEA-2 and comparative genomics insights into environmental adaptation.</title>
        <authorList>
            <person name="Zhan Y."/>
            <person name="Yan Y."/>
            <person name="Zhang W."/>
            <person name="Chen M."/>
            <person name="Ping S."/>
            <person name="Lu W."/>
            <person name="Lin M."/>
        </authorList>
    </citation>
    <scope>NUCLEOTIDE SEQUENCE</scope>
    <source>
        <strain>PHEA-2</strain>
    </source>
</reference>
<feature type="domain" description="Metallo-beta-lactamase" evidence="1">
    <location>
        <begin position="16"/>
        <end position="97"/>
    </location>
</feature>
<dbReference type="RefSeq" id="YP_004995623.1">
    <property type="nucleotide sequence ID" value="NC_016603.1"/>
</dbReference>
<dbReference type="OrthoDB" id="9784009at2"/>
<dbReference type="GO" id="GO:0006749">
    <property type="term" value="P:glutathione metabolic process"/>
    <property type="evidence" value="ECO:0007669"/>
    <property type="project" value="TreeGrafter"/>
</dbReference>
<evidence type="ECO:0000313" key="2">
    <source>
        <dbReference type="EMBL" id="ADY81941.1"/>
    </source>
</evidence>
<protein>
    <submittedName>
        <fullName evidence="2">Beta-lactamase domain protein</fullName>
    </submittedName>
</protein>
<dbReference type="PANTHER" id="PTHR43084">
    <property type="entry name" value="PERSULFIDE DIOXYGENASE ETHE1"/>
    <property type="match status" value="1"/>
</dbReference>
<dbReference type="InterPro" id="IPR051682">
    <property type="entry name" value="Mito_Persulfide_Diox"/>
</dbReference>
<organism evidence="2 3">
    <name type="scientific">Acinetobacter pittii (strain PHEA-2)</name>
    <dbReference type="NCBI Taxonomy" id="871585"/>
    <lineage>
        <taxon>Bacteria</taxon>
        <taxon>Pseudomonadati</taxon>
        <taxon>Pseudomonadota</taxon>
        <taxon>Gammaproteobacteria</taxon>
        <taxon>Moraxellales</taxon>
        <taxon>Moraxellaceae</taxon>
        <taxon>Acinetobacter</taxon>
        <taxon>Acinetobacter calcoaceticus/baumannii complex</taxon>
    </lineage>
</organism>
<evidence type="ECO:0000313" key="3">
    <source>
        <dbReference type="Proteomes" id="UP000007477"/>
    </source>
</evidence>
<sequence length="100" mass="11025">MQQPLVKDFFDENTNTFSYVVADVATLQCAIIDSVLDYDAASATTKTSNADLIIDYVLAQNFKVQWILETHVHADHMTAAQYLKSKLGGTIAISQKISVV</sequence>
<dbReference type="STRING" id="871585.BDGL_001355"/>
<dbReference type="Proteomes" id="UP000007477">
    <property type="component" value="Chromosome"/>
</dbReference>
<proteinExistence type="predicted"/>
<dbReference type="GeneID" id="11639536"/>
<dbReference type="PANTHER" id="PTHR43084:SF1">
    <property type="entry name" value="PERSULFIDE DIOXYGENASE ETHE1, MITOCHONDRIAL"/>
    <property type="match status" value="1"/>
</dbReference>
<gene>
    <name evidence="2" type="primary">blh</name>
    <name evidence="2" type="ordered locus">BDGL_001355</name>
</gene>
<dbReference type="HOGENOM" id="CLU_030571_6_2_6"/>
<dbReference type="InterPro" id="IPR036866">
    <property type="entry name" value="RibonucZ/Hydroxyglut_hydro"/>
</dbReference>
<dbReference type="SUPFAM" id="SSF56281">
    <property type="entry name" value="Metallo-hydrolase/oxidoreductase"/>
    <property type="match status" value="1"/>
</dbReference>
<dbReference type="EMBL" id="CP002177">
    <property type="protein sequence ID" value="ADY81941.1"/>
    <property type="molecule type" value="Genomic_DNA"/>
</dbReference>
<dbReference type="AlphaFoldDB" id="F0KF73"/>
<evidence type="ECO:0000259" key="1">
    <source>
        <dbReference type="Pfam" id="PF00753"/>
    </source>
</evidence>
<dbReference type="RefSeq" id="WP_014206921.1">
    <property type="nucleotide sequence ID" value="NC_016603.1"/>
</dbReference>
<dbReference type="KEGG" id="acc:BDGL_001355"/>
<dbReference type="Gene3D" id="3.60.15.10">
    <property type="entry name" value="Ribonuclease Z/Hydroxyacylglutathione hydrolase-like"/>
    <property type="match status" value="1"/>
</dbReference>
<dbReference type="eggNOG" id="COG0491">
    <property type="taxonomic scope" value="Bacteria"/>
</dbReference>
<dbReference type="GO" id="GO:0070813">
    <property type="term" value="P:hydrogen sulfide metabolic process"/>
    <property type="evidence" value="ECO:0007669"/>
    <property type="project" value="TreeGrafter"/>
</dbReference>
<dbReference type="Pfam" id="PF00753">
    <property type="entry name" value="Lactamase_B"/>
    <property type="match status" value="1"/>
</dbReference>
<reference evidence="2 3" key="2">
    <citation type="journal article" date="2011" name="J. Bacteriol.">
        <title>Genome sequence of Acinetobacter calcoaceticus PHEA-2, isolated from industry wastewater.</title>
        <authorList>
            <person name="Zhan Y."/>
            <person name="Yan Y."/>
            <person name="Zhang W."/>
            <person name="Yu H."/>
            <person name="Chen M."/>
            <person name="Lu W."/>
            <person name="Ping S."/>
            <person name="Peng Z."/>
            <person name="Yuan M."/>
            <person name="Zhou Z."/>
            <person name="Elmerich C."/>
            <person name="Lin M."/>
        </authorList>
    </citation>
    <scope>NUCLEOTIDE SEQUENCE [LARGE SCALE GENOMIC DNA]</scope>
    <source>
        <strain evidence="2 3">PHEA-2</strain>
    </source>
</reference>
<dbReference type="InterPro" id="IPR001279">
    <property type="entry name" value="Metallo-B-lactamas"/>
</dbReference>
<keyword evidence="3" id="KW-1185">Reference proteome</keyword>
<dbReference type="GO" id="GO:0050313">
    <property type="term" value="F:sulfur dioxygenase activity"/>
    <property type="evidence" value="ECO:0007669"/>
    <property type="project" value="TreeGrafter"/>
</dbReference>
<accession>F0KF73</accession>
<name>F0KF73_ACIP2</name>